<proteinExistence type="inferred from homology"/>
<dbReference type="Gene3D" id="3.40.50.12500">
    <property type="match status" value="1"/>
</dbReference>
<evidence type="ECO:0000256" key="1">
    <source>
        <dbReference type="ARBA" id="ARBA00038414"/>
    </source>
</evidence>
<dbReference type="InterPro" id="IPR015942">
    <property type="entry name" value="Asp/Glu/hydantoin_racemase"/>
</dbReference>
<dbReference type="PANTHER" id="PTHR28047">
    <property type="entry name" value="PROTEIN DCG1"/>
    <property type="match status" value="1"/>
</dbReference>
<dbReference type="PANTHER" id="PTHR28047:SF5">
    <property type="entry name" value="PROTEIN DCG1"/>
    <property type="match status" value="1"/>
</dbReference>
<evidence type="ECO:0000313" key="3">
    <source>
        <dbReference type="Proteomes" id="UP001590950"/>
    </source>
</evidence>
<dbReference type="InterPro" id="IPR053714">
    <property type="entry name" value="Iso_Racemase_Enz_sf"/>
</dbReference>
<reference evidence="2 3" key="1">
    <citation type="submission" date="2024-09" db="EMBL/GenBank/DDBJ databases">
        <title>Rethinking Asexuality: The Enigmatic Case of Functional Sexual Genes in Lepraria (Stereocaulaceae).</title>
        <authorList>
            <person name="Doellman M."/>
            <person name="Sun Y."/>
            <person name="Barcenas-Pena A."/>
            <person name="Lumbsch H.T."/>
            <person name="Grewe F."/>
        </authorList>
    </citation>
    <scope>NUCLEOTIDE SEQUENCE [LARGE SCALE GENOMIC DNA]</scope>
    <source>
        <strain evidence="2 3">Mercado 3170</strain>
    </source>
</reference>
<sequence>MGPIRILIINPNTNQSMTDSLREPVERLDYNNSTYTFLTGPSGVPSINNESDAAISATACLPTLLPHLPTHDAFLIACYSPHPLVSLLKTHTAKPVLGIFEASVQTAIQLLGQNGTEERFGIVSTGRQWCWILGDAVRESILGAERAAVVFAGVESWGCEEVGGGG</sequence>
<keyword evidence="3" id="KW-1185">Reference proteome</keyword>
<accession>A0ABR3ZY76</accession>
<protein>
    <recommendedName>
        <fullName evidence="4">Asp/Glu racemase</fullName>
    </recommendedName>
</protein>
<dbReference type="Pfam" id="PF01177">
    <property type="entry name" value="Asp_Glu_race"/>
    <property type="match status" value="1"/>
</dbReference>
<name>A0ABR3ZY76_9LECA</name>
<dbReference type="InterPro" id="IPR052186">
    <property type="entry name" value="Hydantoin_racemase-like"/>
</dbReference>
<evidence type="ECO:0000313" key="2">
    <source>
        <dbReference type="EMBL" id="KAL2038155.1"/>
    </source>
</evidence>
<comment type="similarity">
    <text evidence="1">Belongs to the HyuE racemase family.</text>
</comment>
<comment type="caution">
    <text evidence="2">The sequence shown here is derived from an EMBL/GenBank/DDBJ whole genome shotgun (WGS) entry which is preliminary data.</text>
</comment>
<dbReference type="EMBL" id="JBEFKJ010000034">
    <property type="protein sequence ID" value="KAL2038155.1"/>
    <property type="molecule type" value="Genomic_DNA"/>
</dbReference>
<evidence type="ECO:0008006" key="4">
    <source>
        <dbReference type="Google" id="ProtNLM"/>
    </source>
</evidence>
<gene>
    <name evidence="2" type="ORF">N7G274_009103</name>
</gene>
<organism evidence="2 3">
    <name type="scientific">Stereocaulon virgatum</name>
    <dbReference type="NCBI Taxonomy" id="373712"/>
    <lineage>
        <taxon>Eukaryota</taxon>
        <taxon>Fungi</taxon>
        <taxon>Dikarya</taxon>
        <taxon>Ascomycota</taxon>
        <taxon>Pezizomycotina</taxon>
        <taxon>Lecanoromycetes</taxon>
        <taxon>OSLEUM clade</taxon>
        <taxon>Lecanoromycetidae</taxon>
        <taxon>Lecanorales</taxon>
        <taxon>Lecanorineae</taxon>
        <taxon>Stereocaulaceae</taxon>
        <taxon>Stereocaulon</taxon>
    </lineage>
</organism>
<dbReference type="Proteomes" id="UP001590950">
    <property type="component" value="Unassembled WGS sequence"/>
</dbReference>